<dbReference type="InterPro" id="IPR050832">
    <property type="entry name" value="Bact_Acetyltransf"/>
</dbReference>
<dbReference type="EC" id="2.3.-.-" evidence="4"/>
<dbReference type="Pfam" id="PF00583">
    <property type="entry name" value="Acetyltransf_1"/>
    <property type="match status" value="1"/>
</dbReference>
<proteinExistence type="predicted"/>
<dbReference type="RefSeq" id="WP_377397222.1">
    <property type="nucleotide sequence ID" value="NZ_JBHUEQ010000004.1"/>
</dbReference>
<dbReference type="InterPro" id="IPR016181">
    <property type="entry name" value="Acyl_CoA_acyltransferase"/>
</dbReference>
<gene>
    <name evidence="4" type="ORF">ACFSE1_03630</name>
</gene>
<evidence type="ECO:0000313" key="4">
    <source>
        <dbReference type="EMBL" id="MFD1744543.1"/>
    </source>
</evidence>
<dbReference type="InterPro" id="IPR000182">
    <property type="entry name" value="GNAT_dom"/>
</dbReference>
<keyword evidence="1 4" id="KW-0808">Transferase</keyword>
<dbReference type="PANTHER" id="PTHR43877">
    <property type="entry name" value="AMINOALKYLPHOSPHONATE N-ACETYLTRANSFERASE-RELATED-RELATED"/>
    <property type="match status" value="1"/>
</dbReference>
<feature type="domain" description="N-acetyltransferase" evidence="3">
    <location>
        <begin position="1"/>
        <end position="137"/>
    </location>
</feature>
<organism evidence="4 5">
    <name type="scientific">Rhizobium helianthi</name>
    <dbReference type="NCBI Taxonomy" id="1132695"/>
    <lineage>
        <taxon>Bacteria</taxon>
        <taxon>Pseudomonadati</taxon>
        <taxon>Pseudomonadota</taxon>
        <taxon>Alphaproteobacteria</taxon>
        <taxon>Hyphomicrobiales</taxon>
        <taxon>Rhizobiaceae</taxon>
        <taxon>Rhizobium/Agrobacterium group</taxon>
        <taxon>Rhizobium</taxon>
    </lineage>
</organism>
<reference evidence="5" key="1">
    <citation type="journal article" date="2019" name="Int. J. Syst. Evol. Microbiol.">
        <title>The Global Catalogue of Microorganisms (GCM) 10K type strain sequencing project: providing services to taxonomists for standard genome sequencing and annotation.</title>
        <authorList>
            <consortium name="The Broad Institute Genomics Platform"/>
            <consortium name="The Broad Institute Genome Sequencing Center for Infectious Disease"/>
            <person name="Wu L."/>
            <person name="Ma J."/>
        </authorList>
    </citation>
    <scope>NUCLEOTIDE SEQUENCE [LARGE SCALE GENOMIC DNA]</scope>
    <source>
        <strain evidence="5">CG52</strain>
    </source>
</reference>
<dbReference type="GO" id="GO:0016746">
    <property type="term" value="F:acyltransferase activity"/>
    <property type="evidence" value="ECO:0007669"/>
    <property type="project" value="UniProtKB-KW"/>
</dbReference>
<dbReference type="PANTHER" id="PTHR43877:SF2">
    <property type="entry name" value="AMINOALKYLPHOSPHONATE N-ACETYLTRANSFERASE-RELATED"/>
    <property type="match status" value="1"/>
</dbReference>
<evidence type="ECO:0000256" key="1">
    <source>
        <dbReference type="ARBA" id="ARBA00022679"/>
    </source>
</evidence>
<comment type="caution">
    <text evidence="4">The sequence shown here is derived from an EMBL/GenBank/DDBJ whole genome shotgun (WGS) entry which is preliminary data.</text>
</comment>
<protein>
    <submittedName>
        <fullName evidence="4">GNAT family N-acetyltransferase</fullName>
        <ecNumber evidence="4">2.3.-.-</ecNumber>
    </submittedName>
</protein>
<keyword evidence="5" id="KW-1185">Reference proteome</keyword>
<dbReference type="Proteomes" id="UP001597322">
    <property type="component" value="Unassembled WGS sequence"/>
</dbReference>
<dbReference type="Gene3D" id="3.40.630.30">
    <property type="match status" value="1"/>
</dbReference>
<sequence length="141" mass="15633">MSAFAYMDGRIDPPSSAHRLTLESLAQKAKDEICFLATDEDALIGCIFCRPEPPSFLYVGKLAVSSSAQGKGAGRALLAKAEEEATQRQLPSLRLETRIELIENHKRFASYGFRKSADRSHPGYDRVTFIEMIKDLQPVNG</sequence>
<dbReference type="CDD" id="cd04301">
    <property type="entry name" value="NAT_SF"/>
    <property type="match status" value="1"/>
</dbReference>
<name>A0ABW4LZE6_9HYPH</name>
<dbReference type="EMBL" id="JBHUEQ010000004">
    <property type="protein sequence ID" value="MFD1744543.1"/>
    <property type="molecule type" value="Genomic_DNA"/>
</dbReference>
<evidence type="ECO:0000256" key="2">
    <source>
        <dbReference type="ARBA" id="ARBA00023315"/>
    </source>
</evidence>
<keyword evidence="2 4" id="KW-0012">Acyltransferase</keyword>
<dbReference type="SUPFAM" id="SSF55729">
    <property type="entry name" value="Acyl-CoA N-acyltransferases (Nat)"/>
    <property type="match status" value="1"/>
</dbReference>
<evidence type="ECO:0000313" key="5">
    <source>
        <dbReference type="Proteomes" id="UP001597322"/>
    </source>
</evidence>
<dbReference type="PROSITE" id="PS51186">
    <property type="entry name" value="GNAT"/>
    <property type="match status" value="1"/>
</dbReference>
<accession>A0ABW4LZE6</accession>
<evidence type="ECO:0000259" key="3">
    <source>
        <dbReference type="PROSITE" id="PS51186"/>
    </source>
</evidence>